<evidence type="ECO:0000256" key="5">
    <source>
        <dbReference type="ARBA" id="ARBA00022692"/>
    </source>
</evidence>
<keyword evidence="9" id="KW-0249">Electron transport</keyword>
<dbReference type="Gene3D" id="1.20.58.1610">
    <property type="entry name" value="NADH:ubiquinone/plastoquinone oxidoreductase, chain 3"/>
    <property type="match status" value="1"/>
</dbReference>
<comment type="catalytic activity">
    <reaction evidence="8 9">
        <text>a ubiquinone + NADH + 5 H(+)(in) = a ubiquinol + NAD(+) + 4 H(+)(out)</text>
        <dbReference type="Rhea" id="RHEA:29091"/>
        <dbReference type="Rhea" id="RHEA-COMP:9565"/>
        <dbReference type="Rhea" id="RHEA-COMP:9566"/>
        <dbReference type="ChEBI" id="CHEBI:15378"/>
        <dbReference type="ChEBI" id="CHEBI:16389"/>
        <dbReference type="ChEBI" id="CHEBI:17976"/>
        <dbReference type="ChEBI" id="CHEBI:57540"/>
        <dbReference type="ChEBI" id="CHEBI:57945"/>
        <dbReference type="EC" id="7.1.1.2"/>
    </reaction>
</comment>
<dbReference type="InterPro" id="IPR000440">
    <property type="entry name" value="NADH_UbQ/plastoQ_OxRdtase_su3"/>
</dbReference>
<comment type="subcellular location">
    <subcellularLocation>
        <location evidence="1">Membrane</location>
    </subcellularLocation>
    <subcellularLocation>
        <location evidence="9">Mitochondrion membrane</location>
        <topology evidence="9">Multi-pass membrane protein</topology>
    </subcellularLocation>
</comment>
<keyword evidence="7 9" id="KW-0472">Membrane</keyword>
<dbReference type="RefSeq" id="YP_009093736.1">
    <property type="nucleotide sequence ID" value="NC_025329.1"/>
</dbReference>
<keyword evidence="9 10" id="KW-0496">Mitochondrion</keyword>
<dbReference type="EMBL" id="KM035420">
    <property type="protein sequence ID" value="AIS38309.1"/>
    <property type="molecule type" value="Genomic_DNA"/>
</dbReference>
<keyword evidence="6 9" id="KW-1133">Transmembrane helix</keyword>
<evidence type="ECO:0000256" key="7">
    <source>
        <dbReference type="ARBA" id="ARBA00023136"/>
    </source>
</evidence>
<evidence type="ECO:0000256" key="8">
    <source>
        <dbReference type="ARBA" id="ARBA00049551"/>
    </source>
</evidence>
<keyword evidence="9" id="KW-1278">Translocase</keyword>
<dbReference type="EC" id="7.1.1.2" evidence="9"/>
<dbReference type="PANTHER" id="PTHR11058">
    <property type="entry name" value="NADH-UBIQUINONE OXIDOREDUCTASE CHAIN 3"/>
    <property type="match status" value="1"/>
</dbReference>
<name>A0A0U1XHR5_9HEMI</name>
<sequence>MMIWIIILTIAMIMAITLKKTYLQMEKNSPFECGYQPLVSARLPFSIHFFMIGIMFLILDIEIVLIMPFILIPTLIKIKSILVSSIMITGILLWGLIHEWNYQSLNWTE</sequence>
<feature type="transmembrane region" description="Helical" evidence="9">
    <location>
        <begin position="78"/>
        <end position="97"/>
    </location>
</feature>
<accession>A0A0U1XHR5</accession>
<keyword evidence="9" id="KW-0830">Ubiquinone</keyword>
<feature type="transmembrane region" description="Helical" evidence="9">
    <location>
        <begin position="47"/>
        <end position="71"/>
    </location>
</feature>
<dbReference type="GO" id="GO:0008137">
    <property type="term" value="F:NADH dehydrogenase (ubiquinone) activity"/>
    <property type="evidence" value="ECO:0007669"/>
    <property type="project" value="UniProtKB-UniRule"/>
</dbReference>
<dbReference type="PANTHER" id="PTHR11058:SF9">
    <property type="entry name" value="NADH-UBIQUINONE OXIDOREDUCTASE CHAIN 3"/>
    <property type="match status" value="1"/>
</dbReference>
<evidence type="ECO:0000313" key="10">
    <source>
        <dbReference type="EMBL" id="AIS38309.1"/>
    </source>
</evidence>
<comment type="similarity">
    <text evidence="2 9">Belongs to the complex I subunit 3 family.</text>
</comment>
<dbReference type="AlphaFoldDB" id="A0A0U1XHR5"/>
<geneLocation type="mitochondrion" evidence="10"/>
<evidence type="ECO:0000256" key="9">
    <source>
        <dbReference type="RuleBase" id="RU003640"/>
    </source>
</evidence>
<evidence type="ECO:0000256" key="2">
    <source>
        <dbReference type="ARBA" id="ARBA00008472"/>
    </source>
</evidence>
<dbReference type="GeneID" id="20834621"/>
<reference evidence="10" key="1">
    <citation type="journal article" date="2014" name="Mitochondrial DNA">
        <title>The complete mitochondrial genome of Hemiodoecus leai (Hemiptera: Coleorrhyncha: Peloridiidae).</title>
        <authorList>
            <person name="Gao J."/>
            <person name="Liang A."/>
        </authorList>
    </citation>
    <scope>NUCLEOTIDE SEQUENCE</scope>
</reference>
<keyword evidence="9" id="KW-0520">NAD</keyword>
<proteinExistence type="inferred from homology"/>
<evidence type="ECO:0000256" key="6">
    <source>
        <dbReference type="ARBA" id="ARBA00022989"/>
    </source>
</evidence>
<comment type="function">
    <text evidence="9">Core subunit of the mitochondrial membrane respiratory chain NADH dehydrogenase (Complex I) which catalyzes electron transfer from NADH through the respiratory chain, using ubiquinone as an electron acceptor. Essential for the catalytic activity of complex I.</text>
</comment>
<protein>
    <recommendedName>
        <fullName evidence="3 9">NADH-ubiquinone oxidoreductase chain 3</fullName>
        <ecNumber evidence="9">7.1.1.2</ecNumber>
    </recommendedName>
</protein>
<keyword evidence="4 9" id="KW-0813">Transport</keyword>
<keyword evidence="9" id="KW-0679">Respiratory chain</keyword>
<dbReference type="InterPro" id="IPR038430">
    <property type="entry name" value="NDAH_ubi_oxred_su3_sf"/>
</dbReference>
<evidence type="ECO:0000256" key="4">
    <source>
        <dbReference type="ARBA" id="ARBA00022448"/>
    </source>
</evidence>
<keyword evidence="5 9" id="KW-0812">Transmembrane</keyword>
<dbReference type="GO" id="GO:0031966">
    <property type="term" value="C:mitochondrial membrane"/>
    <property type="evidence" value="ECO:0007669"/>
    <property type="project" value="UniProtKB-SubCell"/>
</dbReference>
<dbReference type="GO" id="GO:0030964">
    <property type="term" value="C:NADH dehydrogenase complex"/>
    <property type="evidence" value="ECO:0007669"/>
    <property type="project" value="TreeGrafter"/>
</dbReference>
<organism evidence="10">
    <name type="scientific">Hemiodoecus leai</name>
    <dbReference type="NCBI Taxonomy" id="1254501"/>
    <lineage>
        <taxon>Eukaryota</taxon>
        <taxon>Metazoa</taxon>
        <taxon>Ecdysozoa</taxon>
        <taxon>Arthropoda</taxon>
        <taxon>Hexapoda</taxon>
        <taxon>Insecta</taxon>
        <taxon>Pterygota</taxon>
        <taxon>Neoptera</taxon>
        <taxon>Paraneoptera</taxon>
        <taxon>Hemiptera</taxon>
        <taxon>Coleorrhyncha</taxon>
        <taxon>Peloridiidae</taxon>
        <taxon>Hemiodoecus</taxon>
    </lineage>
</organism>
<evidence type="ECO:0000256" key="1">
    <source>
        <dbReference type="ARBA" id="ARBA00004370"/>
    </source>
</evidence>
<gene>
    <name evidence="10" type="primary">ND3</name>
</gene>
<evidence type="ECO:0000256" key="3">
    <source>
        <dbReference type="ARBA" id="ARBA00021007"/>
    </source>
</evidence>
<dbReference type="Pfam" id="PF00507">
    <property type="entry name" value="Oxidored_q4"/>
    <property type="match status" value="1"/>
</dbReference>
<dbReference type="CTD" id="4537"/>